<dbReference type="EMBL" id="RQIS01000018">
    <property type="protein sequence ID" value="RQH02744.1"/>
    <property type="molecule type" value="Genomic_DNA"/>
</dbReference>
<sequence length="191" mass="21515">MRIKRFSVLLILWLVIDGVIGCAKVDISSNPTQNFLLSIQDIGKHGRLNDRDFIASRLGISFLLTESVLAKTWYGVPSGVLTRIYRASTPSIFYPFISYESIDYVENIDAIPNGKRNGVMLALSLKYKELCMDRANVHAIFGWPLVEDAVAIRDSEKFSYHRAEGDIAVIFTFAGQIDCLDQVRIFKTSTE</sequence>
<evidence type="ECO:0000313" key="2">
    <source>
        <dbReference type="Proteomes" id="UP000272778"/>
    </source>
</evidence>
<dbReference type="RefSeq" id="WP_124153128.1">
    <property type="nucleotide sequence ID" value="NZ_RQIS01000018.1"/>
</dbReference>
<name>A0A3N6MFD5_9BURK</name>
<organism evidence="1 2">
    <name type="scientific">Paraburkholderia dinghuensis</name>
    <dbReference type="NCBI Taxonomy" id="2305225"/>
    <lineage>
        <taxon>Bacteria</taxon>
        <taxon>Pseudomonadati</taxon>
        <taxon>Pseudomonadota</taxon>
        <taxon>Betaproteobacteria</taxon>
        <taxon>Burkholderiales</taxon>
        <taxon>Burkholderiaceae</taxon>
        <taxon>Paraburkholderia</taxon>
    </lineage>
</organism>
<proteinExistence type="predicted"/>
<keyword evidence="2" id="KW-1185">Reference proteome</keyword>
<gene>
    <name evidence="1" type="ORF">D1Y85_21670</name>
</gene>
<comment type="caution">
    <text evidence="1">The sequence shown here is derived from an EMBL/GenBank/DDBJ whole genome shotgun (WGS) entry which is preliminary data.</text>
</comment>
<reference evidence="1 2" key="1">
    <citation type="submission" date="2018-11" db="EMBL/GenBank/DDBJ databases">
        <title>Paraburkholderia sp. DHOA04, isolated from soil.</title>
        <authorList>
            <person name="Gao Z.-H."/>
            <person name="Qiu L.-H."/>
            <person name="Fu J.-C."/>
        </authorList>
    </citation>
    <scope>NUCLEOTIDE SEQUENCE [LARGE SCALE GENOMIC DNA]</scope>
    <source>
        <strain evidence="1 2">DHOA04</strain>
    </source>
</reference>
<evidence type="ECO:0000313" key="1">
    <source>
        <dbReference type="EMBL" id="RQH02744.1"/>
    </source>
</evidence>
<dbReference type="AlphaFoldDB" id="A0A3N6MFD5"/>
<dbReference type="Proteomes" id="UP000272778">
    <property type="component" value="Unassembled WGS sequence"/>
</dbReference>
<accession>A0A3N6MFD5</accession>
<protein>
    <submittedName>
        <fullName evidence="1">Uncharacterized protein</fullName>
    </submittedName>
</protein>